<evidence type="ECO:0000313" key="3">
    <source>
        <dbReference type="Proteomes" id="UP000061457"/>
    </source>
</evidence>
<accession>A0A0S2K262</accession>
<feature type="transmembrane region" description="Helical" evidence="1">
    <location>
        <begin position="103"/>
        <end position="126"/>
    </location>
</feature>
<organism evidence="2 3">
    <name type="scientific">Pseudoalteromonas phenolica</name>
    <dbReference type="NCBI Taxonomy" id="161398"/>
    <lineage>
        <taxon>Bacteria</taxon>
        <taxon>Pseudomonadati</taxon>
        <taxon>Pseudomonadota</taxon>
        <taxon>Gammaproteobacteria</taxon>
        <taxon>Alteromonadales</taxon>
        <taxon>Pseudoalteromonadaceae</taxon>
        <taxon>Pseudoalteromonas</taxon>
    </lineage>
</organism>
<gene>
    <name evidence="2" type="ORF">PP2015_2088</name>
</gene>
<protein>
    <submittedName>
        <fullName evidence="2">Uncharacterized protein</fullName>
    </submittedName>
</protein>
<evidence type="ECO:0000256" key="1">
    <source>
        <dbReference type="SAM" id="Phobius"/>
    </source>
</evidence>
<feature type="transmembrane region" description="Helical" evidence="1">
    <location>
        <begin position="26"/>
        <end position="47"/>
    </location>
</feature>
<dbReference type="Pfam" id="PF19632">
    <property type="entry name" value="DUF6136"/>
    <property type="match status" value="1"/>
</dbReference>
<feature type="transmembrane region" description="Helical" evidence="1">
    <location>
        <begin position="59"/>
        <end position="83"/>
    </location>
</feature>
<dbReference type="PATRIC" id="fig|161398.10.peg.2124"/>
<dbReference type="AlphaFoldDB" id="A0A0S2K262"/>
<keyword evidence="3" id="KW-1185">Reference proteome</keyword>
<feature type="transmembrane region" description="Helical" evidence="1">
    <location>
        <begin position="338"/>
        <end position="356"/>
    </location>
</feature>
<feature type="transmembrane region" description="Helical" evidence="1">
    <location>
        <begin position="247"/>
        <end position="267"/>
    </location>
</feature>
<dbReference type="InterPro" id="IPR045614">
    <property type="entry name" value="DUF6136"/>
</dbReference>
<dbReference type="OrthoDB" id="9813411at2"/>
<feature type="transmembrane region" description="Helical" evidence="1">
    <location>
        <begin position="138"/>
        <end position="154"/>
    </location>
</feature>
<proteinExistence type="predicted"/>
<dbReference type="RefSeq" id="WP_058030255.1">
    <property type="nucleotide sequence ID" value="NZ_CP013187.1"/>
</dbReference>
<feature type="transmembrane region" description="Helical" evidence="1">
    <location>
        <begin position="222"/>
        <end position="241"/>
    </location>
</feature>
<dbReference type="STRING" id="161398.PP2015_2088"/>
<evidence type="ECO:0000313" key="2">
    <source>
        <dbReference type="EMBL" id="ALO42586.1"/>
    </source>
</evidence>
<name>A0A0S2K262_9GAMM</name>
<dbReference type="KEGG" id="pphe:PP2015_2088"/>
<keyword evidence="1" id="KW-0812">Transmembrane</keyword>
<keyword evidence="1" id="KW-0472">Membrane</keyword>
<sequence length="357" mass="41466">MKHYFSYRHQAFSLAINELFKQLQQFVLMLMTMFYIFLPGLIAGLFFGLGKIVQSSSEVVSMQVGLAYLIFQSLLMTVLKPAILDLKHRTFHTTLLKNKFPQILSDITALMMCHLLFGLSVFLMIAMGADKLSRAPHYLVFAFTQLSFALVLMYRPAAVIWASVLAFIGLLFFESVLMFFLALNLLLLISLYLPKRLNCSYQITITPWTFWLSYFKDNIWSLTWRFTMSGLVFWAVFIIVTERSDLVHWYALGGALINQLWWSSLFIETNKYVKEHRLFWRSLNQLPQIKRSQHAYLIALSSMFTLPMLCLFSSHLSMWVSLLITPLVLILCKNRPQFMAVVWASLAISFIMLMVIF</sequence>
<dbReference type="EMBL" id="CP013187">
    <property type="protein sequence ID" value="ALO42586.1"/>
    <property type="molecule type" value="Genomic_DNA"/>
</dbReference>
<feature type="transmembrane region" description="Helical" evidence="1">
    <location>
        <begin position="160"/>
        <end position="193"/>
    </location>
</feature>
<keyword evidence="1" id="KW-1133">Transmembrane helix</keyword>
<dbReference type="Proteomes" id="UP000061457">
    <property type="component" value="Chromosome I"/>
</dbReference>
<reference evidence="2 3" key="1">
    <citation type="submission" date="2015-11" db="EMBL/GenBank/DDBJ databases">
        <authorList>
            <person name="Zhang Y."/>
            <person name="Guo Z."/>
        </authorList>
    </citation>
    <scope>NUCLEOTIDE SEQUENCE [LARGE SCALE GENOMIC DNA]</scope>
    <source>
        <strain evidence="2 3">KCTC 12086</strain>
    </source>
</reference>